<reference evidence="1" key="1">
    <citation type="submission" date="2023-03" db="EMBL/GenBank/DDBJ databases">
        <title>Near-Complete genome sequence of Lipomyces tetrasporous NRRL Y-64009, an oleaginous yeast capable of growing on lignocellulosic hydrolysates.</title>
        <authorList>
            <consortium name="Lawrence Berkeley National Laboratory"/>
            <person name="Jagtap S.S."/>
            <person name="Liu J.-J."/>
            <person name="Walukiewicz H.E."/>
            <person name="Pangilinan J."/>
            <person name="Lipzen A."/>
            <person name="Ahrendt S."/>
            <person name="Koriabine M."/>
            <person name="Cobaugh K."/>
            <person name="Salamov A."/>
            <person name="Yoshinaga Y."/>
            <person name="Ng V."/>
            <person name="Daum C."/>
            <person name="Grigoriev I.V."/>
            <person name="Slininger P.J."/>
            <person name="Dien B.S."/>
            <person name="Jin Y.-S."/>
            <person name="Rao C.V."/>
        </authorList>
    </citation>
    <scope>NUCLEOTIDE SEQUENCE</scope>
    <source>
        <strain evidence="1">NRRL Y-64009</strain>
    </source>
</reference>
<proteinExistence type="predicted"/>
<dbReference type="RefSeq" id="XP_056042353.1">
    <property type="nucleotide sequence ID" value="XM_056188257.1"/>
</dbReference>
<dbReference type="EMBL" id="JARPMG010000008">
    <property type="protein sequence ID" value="KAJ8098903.1"/>
    <property type="molecule type" value="Genomic_DNA"/>
</dbReference>
<comment type="caution">
    <text evidence="1">The sequence shown here is derived from an EMBL/GenBank/DDBJ whole genome shotgun (WGS) entry which is preliminary data.</text>
</comment>
<accession>A0AAD7VR75</accession>
<dbReference type="GeneID" id="80883423"/>
<dbReference type="AlphaFoldDB" id="A0AAD7VR75"/>
<protein>
    <submittedName>
        <fullName evidence="1">Uncharacterized protein</fullName>
    </submittedName>
</protein>
<sequence length="197" mass="23073">MMNSLFVTARPNHLDFLNDKETEDWVLSNGSKRKPTQKEMRVVRALVKRHLLSSPSLPAVNFNDNMPTSGMQFSDWIDIHTACVHEILDYCRKIDQHAIFRYLYLNWYRPSHNDYRGRWEIASLSGRRDVAPVIPRSRTTMRLESHWRLLKKVYRSPFVRPRVGSLLCHVIITTLVPARINRVEPASMQPRISAYVS</sequence>
<organism evidence="1 2">
    <name type="scientific">Lipomyces tetrasporus</name>
    <dbReference type="NCBI Taxonomy" id="54092"/>
    <lineage>
        <taxon>Eukaryota</taxon>
        <taxon>Fungi</taxon>
        <taxon>Dikarya</taxon>
        <taxon>Ascomycota</taxon>
        <taxon>Saccharomycotina</taxon>
        <taxon>Lipomycetes</taxon>
        <taxon>Lipomycetales</taxon>
        <taxon>Lipomycetaceae</taxon>
        <taxon>Lipomyces</taxon>
    </lineage>
</organism>
<evidence type="ECO:0000313" key="1">
    <source>
        <dbReference type="EMBL" id="KAJ8098903.1"/>
    </source>
</evidence>
<dbReference type="Proteomes" id="UP001217417">
    <property type="component" value="Unassembled WGS sequence"/>
</dbReference>
<keyword evidence="2" id="KW-1185">Reference proteome</keyword>
<name>A0AAD7VR75_9ASCO</name>
<evidence type="ECO:0000313" key="2">
    <source>
        <dbReference type="Proteomes" id="UP001217417"/>
    </source>
</evidence>
<gene>
    <name evidence="1" type="ORF">POJ06DRAFT_258299</name>
</gene>